<sequence>RHVLDPWSLCAPQVQALSNALSFITPSPMEALSGSCLWIPCTYKVLPPYDINTADPVTGFWFKGVLAYETNSPNTFSVSGDSSKSYPMNIAGNLKNKNCTTMFYNLSKSHNDKYYFRVENSGFKGTARCDSLQITVRALSDKAQHLYILCTVGQEVFIQPRIVQVLPLKKMREACNFHYSFTSTMRDRMGGITM</sequence>
<evidence type="ECO:0008006" key="3">
    <source>
        <dbReference type="Google" id="ProtNLM"/>
    </source>
</evidence>
<organism evidence="1 2">
    <name type="scientific">Periophthalmus magnuspinnatus</name>
    <dbReference type="NCBI Taxonomy" id="409849"/>
    <lineage>
        <taxon>Eukaryota</taxon>
        <taxon>Metazoa</taxon>
        <taxon>Chordata</taxon>
        <taxon>Craniata</taxon>
        <taxon>Vertebrata</taxon>
        <taxon>Euteleostomi</taxon>
        <taxon>Actinopterygii</taxon>
        <taxon>Neopterygii</taxon>
        <taxon>Teleostei</taxon>
        <taxon>Neoteleostei</taxon>
        <taxon>Acanthomorphata</taxon>
        <taxon>Gobiaria</taxon>
        <taxon>Gobiiformes</taxon>
        <taxon>Gobioidei</taxon>
        <taxon>Gobiidae</taxon>
        <taxon>Oxudercinae</taxon>
        <taxon>Periophthalmus</taxon>
    </lineage>
</organism>
<dbReference type="Ensembl" id="ENSPMGT00000026363.1">
    <property type="protein sequence ID" value="ENSPMGP00000024739.1"/>
    <property type="gene ID" value="ENSPMGG00000020029.1"/>
</dbReference>
<evidence type="ECO:0000313" key="2">
    <source>
        <dbReference type="Proteomes" id="UP000261520"/>
    </source>
</evidence>
<dbReference type="InterPro" id="IPR036179">
    <property type="entry name" value="Ig-like_dom_sf"/>
</dbReference>
<dbReference type="InterPro" id="IPR013783">
    <property type="entry name" value="Ig-like_fold"/>
</dbReference>
<dbReference type="Gene3D" id="2.60.40.10">
    <property type="entry name" value="Immunoglobulins"/>
    <property type="match status" value="1"/>
</dbReference>
<dbReference type="PANTHER" id="PTHR46484:SF8">
    <property type="entry name" value="B-CELL RECEPTOR CD22-LIKE-RELATED"/>
    <property type="match status" value="1"/>
</dbReference>
<dbReference type="AlphaFoldDB" id="A0A3B4B872"/>
<reference evidence="1" key="2">
    <citation type="submission" date="2025-09" db="UniProtKB">
        <authorList>
            <consortium name="Ensembl"/>
        </authorList>
    </citation>
    <scope>IDENTIFICATION</scope>
</reference>
<name>A0A3B4B872_9GOBI</name>
<dbReference type="STRING" id="409849.ENSPMGP00000024739"/>
<evidence type="ECO:0000313" key="1">
    <source>
        <dbReference type="Ensembl" id="ENSPMGP00000024739.1"/>
    </source>
</evidence>
<dbReference type="SUPFAM" id="SSF48726">
    <property type="entry name" value="Immunoglobulin"/>
    <property type="match status" value="1"/>
</dbReference>
<proteinExistence type="predicted"/>
<reference evidence="1" key="1">
    <citation type="submission" date="2025-08" db="UniProtKB">
        <authorList>
            <consortium name="Ensembl"/>
        </authorList>
    </citation>
    <scope>IDENTIFICATION</scope>
</reference>
<accession>A0A3B4B872</accession>
<dbReference type="PANTHER" id="PTHR46484">
    <property type="entry name" value="SI:CH211-171H4.5-RELATED"/>
    <property type="match status" value="1"/>
</dbReference>
<dbReference type="Proteomes" id="UP000261520">
    <property type="component" value="Unplaced"/>
</dbReference>
<keyword evidence="2" id="KW-1185">Reference proteome</keyword>
<protein>
    <recommendedName>
        <fullName evidence="3">Immunoglobulin V-set domain-containing protein</fullName>
    </recommendedName>
</protein>